<reference evidence="2" key="1">
    <citation type="submission" date="2020-01" db="EMBL/GenBank/DDBJ databases">
        <authorList>
            <consortium name="DOE Joint Genome Institute"/>
            <person name="Haridas S."/>
            <person name="Albert R."/>
            <person name="Binder M."/>
            <person name="Bloem J."/>
            <person name="Labutti K."/>
            <person name="Salamov A."/>
            <person name="Andreopoulos B."/>
            <person name="Baker S.E."/>
            <person name="Barry K."/>
            <person name="Bills G."/>
            <person name="Bluhm B.H."/>
            <person name="Cannon C."/>
            <person name="Castanera R."/>
            <person name="Culley D.E."/>
            <person name="Daum C."/>
            <person name="Ezra D."/>
            <person name="Gonzalez J.B."/>
            <person name="Henrissat B."/>
            <person name="Kuo A."/>
            <person name="Liang C."/>
            <person name="Lipzen A."/>
            <person name="Lutzoni F."/>
            <person name="Magnuson J."/>
            <person name="Mondo S."/>
            <person name="Nolan M."/>
            <person name="Ohm R."/>
            <person name="Pangilinan J."/>
            <person name="Park H.-J."/>
            <person name="Ramirez L."/>
            <person name="Alfaro M."/>
            <person name="Sun H."/>
            <person name="Tritt A."/>
            <person name="Yoshinaga Y."/>
            <person name="Zwiers L.-H."/>
            <person name="Turgeon B.G."/>
            <person name="Goodwin S.B."/>
            <person name="Spatafora J.W."/>
            <person name="Crous P.W."/>
            <person name="Grigoriev I.V."/>
        </authorList>
    </citation>
    <scope>NUCLEOTIDE SEQUENCE</scope>
    <source>
        <strain evidence="2">P77</strain>
    </source>
</reference>
<dbReference type="EMBL" id="ML975406">
    <property type="protein sequence ID" value="KAF1830184.1"/>
    <property type="molecule type" value="Genomic_DNA"/>
</dbReference>
<dbReference type="OrthoDB" id="2422134at2759"/>
<organism evidence="2 3">
    <name type="scientific">Decorospora gaudefroyi</name>
    <dbReference type="NCBI Taxonomy" id="184978"/>
    <lineage>
        <taxon>Eukaryota</taxon>
        <taxon>Fungi</taxon>
        <taxon>Dikarya</taxon>
        <taxon>Ascomycota</taxon>
        <taxon>Pezizomycotina</taxon>
        <taxon>Dothideomycetes</taxon>
        <taxon>Pleosporomycetidae</taxon>
        <taxon>Pleosporales</taxon>
        <taxon>Pleosporineae</taxon>
        <taxon>Pleosporaceae</taxon>
        <taxon>Decorospora</taxon>
    </lineage>
</organism>
<dbReference type="Proteomes" id="UP000800040">
    <property type="component" value="Unassembled WGS sequence"/>
</dbReference>
<sequence length="184" mass="19325">MRFSPILYLLPLAVAAPTLTSRAEDLAPQVLEQIGDLADATADLTTAVNNFEGLDGGLLSLLPQSLAVIAAETKLDKMILKSTNTVERSSNFTLTESNDIVGASAGLIGPIESSLDALIAKYPQFKRALQAPIVLLDLKILKKHTGELITALTAKVDPQTAGLLGLGAGVINQAFDEAIAVYSQ</sequence>
<dbReference type="PANTHER" id="PTHR38123">
    <property type="entry name" value="CELL WALL SERINE-THREONINE-RICH GALACTOMANNOPROTEIN MP1 (AFU_ORTHOLOGUE AFUA_4G03240)"/>
    <property type="match status" value="1"/>
</dbReference>
<accession>A0A6A5K6V2</accession>
<dbReference type="Pfam" id="PF12296">
    <property type="entry name" value="HsbA"/>
    <property type="match status" value="1"/>
</dbReference>
<keyword evidence="3" id="KW-1185">Reference proteome</keyword>
<dbReference type="PANTHER" id="PTHR38123:SF1">
    <property type="entry name" value="HYDROPHOBIC SURFACE BINDING PROTEIN"/>
    <property type="match status" value="1"/>
</dbReference>
<evidence type="ECO:0008006" key="4">
    <source>
        <dbReference type="Google" id="ProtNLM"/>
    </source>
</evidence>
<name>A0A6A5K6V2_9PLEO</name>
<protein>
    <recommendedName>
        <fullName evidence="4">Hydrophobic surface binding protein A</fullName>
    </recommendedName>
</protein>
<keyword evidence="1" id="KW-0732">Signal</keyword>
<feature type="signal peptide" evidence="1">
    <location>
        <begin position="1"/>
        <end position="15"/>
    </location>
</feature>
<gene>
    <name evidence="2" type="ORF">BDW02DRAFT_592077</name>
</gene>
<dbReference type="InterPro" id="IPR021054">
    <property type="entry name" value="Cell_wall_mannoprotein_1"/>
</dbReference>
<feature type="chain" id="PRO_5025583525" description="Hydrophobic surface binding protein A" evidence="1">
    <location>
        <begin position="16"/>
        <end position="184"/>
    </location>
</feature>
<dbReference type="AlphaFoldDB" id="A0A6A5K6V2"/>
<dbReference type="Gene3D" id="1.20.1280.140">
    <property type="match status" value="1"/>
</dbReference>
<evidence type="ECO:0000313" key="2">
    <source>
        <dbReference type="EMBL" id="KAF1830184.1"/>
    </source>
</evidence>
<evidence type="ECO:0000313" key="3">
    <source>
        <dbReference type="Proteomes" id="UP000800040"/>
    </source>
</evidence>
<evidence type="ECO:0000256" key="1">
    <source>
        <dbReference type="SAM" id="SignalP"/>
    </source>
</evidence>
<proteinExistence type="predicted"/>
<dbReference type="GO" id="GO:0005576">
    <property type="term" value="C:extracellular region"/>
    <property type="evidence" value="ECO:0007669"/>
    <property type="project" value="TreeGrafter"/>
</dbReference>